<proteinExistence type="predicted"/>
<dbReference type="Proteomes" id="UP000640725">
    <property type="component" value="Unassembled WGS sequence"/>
</dbReference>
<organism evidence="4 5">
    <name type="scientific">Planktothrix mougeotii LEGE 06226</name>
    <dbReference type="NCBI Taxonomy" id="1828728"/>
    <lineage>
        <taxon>Bacteria</taxon>
        <taxon>Bacillati</taxon>
        <taxon>Cyanobacteriota</taxon>
        <taxon>Cyanophyceae</taxon>
        <taxon>Oscillatoriophycideae</taxon>
        <taxon>Oscillatoriales</taxon>
        <taxon>Microcoleaceae</taxon>
        <taxon>Planktothrix</taxon>
    </lineage>
</organism>
<evidence type="ECO:0000313" key="5">
    <source>
        <dbReference type="Proteomes" id="UP000640725"/>
    </source>
</evidence>
<dbReference type="CDD" id="cd22533">
    <property type="entry name" value="KH-II_YlqC-like"/>
    <property type="match status" value="1"/>
</dbReference>
<keyword evidence="2" id="KW-0694">RNA-binding</keyword>
<evidence type="ECO:0000313" key="4">
    <source>
        <dbReference type="EMBL" id="MBE9143501.1"/>
    </source>
</evidence>
<comment type="caution">
    <text evidence="4">The sequence shown here is derived from an EMBL/GenBank/DDBJ whole genome shotgun (WGS) entry which is preliminary data.</text>
</comment>
<feature type="region of interest" description="Disordered" evidence="3">
    <location>
        <begin position="1"/>
        <end position="22"/>
    </location>
</feature>
<feature type="region of interest" description="Disordered" evidence="3">
    <location>
        <begin position="102"/>
        <end position="153"/>
    </location>
</feature>
<keyword evidence="5" id="KW-1185">Reference proteome</keyword>
<dbReference type="PANTHER" id="PTHR34654">
    <property type="entry name" value="UPF0109 PROTEIN SCO5592"/>
    <property type="match status" value="1"/>
</dbReference>
<dbReference type="InterPro" id="IPR020627">
    <property type="entry name" value="KhpA"/>
</dbReference>
<sequence length="153" mass="17577">MFLNNSSLESNPKPRLQNPQSNPNYDQLVRFLIEPFLDSPESLRVDCEHFASLRKTWIRLAVEAEDKGRVYGRGGRNIQAIRMVLIALAAASGETIYLDIYNDSESDESHREREPRESFSHRSPGRYAGGEGRTRPPTRSSPSKPRLNRRYEE</sequence>
<evidence type="ECO:0000256" key="1">
    <source>
        <dbReference type="ARBA" id="ARBA00022490"/>
    </source>
</evidence>
<protein>
    <submittedName>
        <fullName evidence="4">KH domain-containing protein</fullName>
    </submittedName>
</protein>
<dbReference type="Pfam" id="PF13083">
    <property type="entry name" value="KH_KhpA-B"/>
    <property type="match status" value="1"/>
</dbReference>
<reference evidence="4 5" key="1">
    <citation type="submission" date="2020-10" db="EMBL/GenBank/DDBJ databases">
        <authorList>
            <person name="Castelo-Branco R."/>
            <person name="Eusebio N."/>
            <person name="Adriana R."/>
            <person name="Vieira A."/>
            <person name="Brugerolle De Fraissinette N."/>
            <person name="Rezende De Castro R."/>
            <person name="Schneider M.P."/>
            <person name="Vasconcelos V."/>
            <person name="Leao P.N."/>
        </authorList>
    </citation>
    <scope>NUCLEOTIDE SEQUENCE [LARGE SCALE GENOMIC DNA]</scope>
    <source>
        <strain evidence="4 5">LEGE 06226</strain>
    </source>
</reference>
<dbReference type="PANTHER" id="PTHR34654:SF1">
    <property type="entry name" value="RNA-BINDING PROTEIN KHPA"/>
    <property type="match status" value="1"/>
</dbReference>
<keyword evidence="1" id="KW-0963">Cytoplasm</keyword>
<feature type="compositionally biased region" description="Basic and acidic residues" evidence="3">
    <location>
        <begin position="107"/>
        <end position="120"/>
    </location>
</feature>
<feature type="compositionally biased region" description="Polar residues" evidence="3">
    <location>
        <begin position="1"/>
        <end position="10"/>
    </location>
</feature>
<feature type="compositionally biased region" description="Low complexity" evidence="3">
    <location>
        <begin position="135"/>
        <end position="145"/>
    </location>
</feature>
<name>A0ABR9UBC7_9CYAN</name>
<gene>
    <name evidence="4" type="ORF">IQ236_09715</name>
</gene>
<dbReference type="EMBL" id="JADEWU010000017">
    <property type="protein sequence ID" value="MBE9143501.1"/>
    <property type="molecule type" value="Genomic_DNA"/>
</dbReference>
<accession>A0ABR9UBC7</accession>
<evidence type="ECO:0000256" key="2">
    <source>
        <dbReference type="ARBA" id="ARBA00022884"/>
    </source>
</evidence>
<evidence type="ECO:0000256" key="3">
    <source>
        <dbReference type="SAM" id="MobiDB-lite"/>
    </source>
</evidence>